<evidence type="ECO:0000256" key="4">
    <source>
        <dbReference type="ARBA" id="ARBA00022833"/>
    </source>
</evidence>
<name>A0A4R5WPV3_MYCMU</name>
<keyword evidence="4" id="KW-0862">Zinc</keyword>
<keyword evidence="2" id="KW-0479">Metal-binding</keyword>
<gene>
    <name evidence="6" type="primary">mftE</name>
    <name evidence="6" type="ORF">EUA03_00540</name>
</gene>
<evidence type="ECO:0000313" key="6">
    <source>
        <dbReference type="EMBL" id="TDK93638.1"/>
    </source>
</evidence>
<dbReference type="PANTHER" id="PTHR35005:SF1">
    <property type="entry name" value="2-AMINO-5-FORMYLAMINO-6-RIBOSYLAMINOPYRIMIDIN-4(3H)-ONE 5'-MONOPHOSPHATE DEFORMYLASE"/>
    <property type="match status" value="1"/>
</dbReference>
<dbReference type="Proteomes" id="UP000294929">
    <property type="component" value="Unassembled WGS sequence"/>
</dbReference>
<comment type="cofactor">
    <cofactor evidence="1">
        <name>Zn(2+)</name>
        <dbReference type="ChEBI" id="CHEBI:29105"/>
    </cofactor>
</comment>
<evidence type="ECO:0000256" key="2">
    <source>
        <dbReference type="ARBA" id="ARBA00022723"/>
    </source>
</evidence>
<dbReference type="GO" id="GO:0016811">
    <property type="term" value="F:hydrolase activity, acting on carbon-nitrogen (but not peptide) bonds, in linear amides"/>
    <property type="evidence" value="ECO:0007669"/>
    <property type="project" value="TreeGrafter"/>
</dbReference>
<comment type="caution">
    <text evidence="6">The sequence shown here is derived from an EMBL/GenBank/DDBJ whole genome shotgun (WGS) entry which is preliminary data.</text>
</comment>
<dbReference type="InterPro" id="IPR023871">
    <property type="entry name" value="MftE"/>
</dbReference>
<dbReference type="InterPro" id="IPR003785">
    <property type="entry name" value="Creatininase/forma_Hydrolase"/>
</dbReference>
<evidence type="ECO:0000256" key="3">
    <source>
        <dbReference type="ARBA" id="ARBA00022801"/>
    </source>
</evidence>
<dbReference type="InterPro" id="IPR024087">
    <property type="entry name" value="Creatininase-like_sf"/>
</dbReference>
<dbReference type="EMBL" id="SDLO01000001">
    <property type="protein sequence ID" value="TDK93638.1"/>
    <property type="molecule type" value="Genomic_DNA"/>
</dbReference>
<dbReference type="PANTHER" id="PTHR35005">
    <property type="entry name" value="3-DEHYDRO-SCYLLO-INOSOSE HYDROLASE"/>
    <property type="match status" value="1"/>
</dbReference>
<dbReference type="SUPFAM" id="SSF102215">
    <property type="entry name" value="Creatininase"/>
    <property type="match status" value="1"/>
</dbReference>
<comment type="similarity">
    <text evidence="5">Belongs to the creatininase superfamily.</text>
</comment>
<proteinExistence type="inferred from homology"/>
<organism evidence="6 7">
    <name type="scientific">Mycolicibacterium mucogenicum</name>
    <name type="common">Mycobacterium mucogenicum</name>
    <dbReference type="NCBI Taxonomy" id="56689"/>
    <lineage>
        <taxon>Bacteria</taxon>
        <taxon>Bacillati</taxon>
        <taxon>Actinomycetota</taxon>
        <taxon>Actinomycetes</taxon>
        <taxon>Mycobacteriales</taxon>
        <taxon>Mycobacteriaceae</taxon>
        <taxon>Mycolicibacterium</taxon>
    </lineage>
</organism>
<dbReference type="GO" id="GO:0009231">
    <property type="term" value="P:riboflavin biosynthetic process"/>
    <property type="evidence" value="ECO:0007669"/>
    <property type="project" value="TreeGrafter"/>
</dbReference>
<dbReference type="GO" id="GO:0046872">
    <property type="term" value="F:metal ion binding"/>
    <property type="evidence" value="ECO:0007669"/>
    <property type="project" value="UniProtKB-KW"/>
</dbReference>
<dbReference type="NCBIfam" id="TIGR03964">
    <property type="entry name" value="mycofact_creat"/>
    <property type="match status" value="1"/>
</dbReference>
<protein>
    <submittedName>
        <fullName evidence="6">Mycofactocin biosynthesis peptidyl-dipeptidase MftE</fullName>
    </submittedName>
</protein>
<evidence type="ECO:0000313" key="7">
    <source>
        <dbReference type="Proteomes" id="UP000294929"/>
    </source>
</evidence>
<reference evidence="6 7" key="1">
    <citation type="submission" date="2019-01" db="EMBL/GenBank/DDBJ databases">
        <title>High-quality-draft genome sequences of five non-tuberculosis mycobacteriaceae isolated from a nosocomial environment.</title>
        <authorList>
            <person name="Tiago I."/>
            <person name="Alarico S."/>
            <person name="Pereira S.G."/>
            <person name="Coelho C."/>
            <person name="Maranha A."/>
            <person name="Empadinhas N."/>
        </authorList>
    </citation>
    <scope>NUCLEOTIDE SEQUENCE [LARGE SCALE GENOMIC DNA]</scope>
    <source>
        <strain evidence="6 7">24AIII</strain>
    </source>
</reference>
<dbReference type="AlphaFoldDB" id="A0A4R5WPV3"/>
<dbReference type="Pfam" id="PF02633">
    <property type="entry name" value="Creatininase"/>
    <property type="match status" value="1"/>
</dbReference>
<dbReference type="Gene3D" id="3.40.50.10310">
    <property type="entry name" value="Creatininase"/>
    <property type="match status" value="1"/>
</dbReference>
<evidence type="ECO:0000256" key="1">
    <source>
        <dbReference type="ARBA" id="ARBA00001947"/>
    </source>
</evidence>
<keyword evidence="3" id="KW-0378">Hydrolase</keyword>
<evidence type="ECO:0000256" key="5">
    <source>
        <dbReference type="ARBA" id="ARBA00024029"/>
    </source>
</evidence>
<sequence length="264" mass="27454">MVAYTATIGAQQANSAYHRRVPFPSELGNSTSRQLQAMRPSLIVPIGSTEQHGPHLPLDTDTRIAEAVSRSVAEELRAQTIHGVDQPTWLVASAISYGASGEHESFPGTISIGLAALEHLLVEFGRSACNWAGRVVFVNGHGGNVAALTAATTLLRAEGRDVAWCPCAAAGADAHAGHTETSVLLHLSPADVWVDESVVGNTAPLPELLPALRRGGMAAVSPLGVLGDPTTATAADGSRIFAEMVESSVRRISAWQPSSGGMLA</sequence>
<accession>A0A4R5WPV3</accession>